<evidence type="ECO:0008006" key="3">
    <source>
        <dbReference type="Google" id="ProtNLM"/>
    </source>
</evidence>
<dbReference type="RefSeq" id="WP_091548533.1">
    <property type="nucleotide sequence ID" value="NZ_FONY01000032.1"/>
</dbReference>
<proteinExistence type="predicted"/>
<dbReference type="AlphaFoldDB" id="A0A1I2IG34"/>
<evidence type="ECO:0000313" key="2">
    <source>
        <dbReference type="Proteomes" id="UP000199513"/>
    </source>
</evidence>
<protein>
    <recommendedName>
        <fullName evidence="3">DUF2851 domain-containing protein</fullName>
    </recommendedName>
</protein>
<dbReference type="Pfam" id="PF11013">
    <property type="entry name" value="DUF2851"/>
    <property type="match status" value="1"/>
</dbReference>
<dbReference type="Proteomes" id="UP000199513">
    <property type="component" value="Unassembled WGS sequence"/>
</dbReference>
<dbReference type="InterPro" id="IPR021272">
    <property type="entry name" value="DUF2851"/>
</dbReference>
<gene>
    <name evidence="1" type="ORF">SAMN04488541_103215</name>
</gene>
<name>A0A1I2IG34_9BACT</name>
<accession>A0A1I2IG34</accession>
<sequence>MQEFFIHYLWQFQYFDKKQLQTTAKEDLEVIAVGHANPNAGADFTQACVVINGIKWYGNVEIHLKTSDWLLHQHHENKAYDNVILHVAWEDDLNDAQKIKRKDGSSISTLTLKERVDKLLVEKYYLLISNKQDTIPCAPQIPNVKPITKISMLDKALIQRLQRKAKEVIALLDSNRGDWETTAYLWTAQSFGFKVNNEAFLRLAKALPYSIVAKYTENLLALEALIFGQAGFLSDKAESSDAYFDKLAKEYAYLSHKHKLQASGLAKHEWKFLRLRPANFPTIRLAQFAQLLHKKKSLFNAFTQTENFEQLYQFLDIQQSAYWQKHYTFGKESQGKIVGLGKQSIANLIINTVVPLLVAYSNQKDNQLFTDRAIYFLEQIQAEKNHILSAWEKLGIKAQNAFDSQALIELYNHYCSEKRCLQCNIGISLLK</sequence>
<dbReference type="OrthoDB" id="1005072at2"/>
<organism evidence="1 2">
    <name type="scientific">Thermoflexibacter ruber</name>
    <dbReference type="NCBI Taxonomy" id="1003"/>
    <lineage>
        <taxon>Bacteria</taxon>
        <taxon>Pseudomonadati</taxon>
        <taxon>Bacteroidota</taxon>
        <taxon>Cytophagia</taxon>
        <taxon>Cytophagales</taxon>
        <taxon>Thermoflexibacteraceae</taxon>
        <taxon>Thermoflexibacter</taxon>
    </lineage>
</organism>
<keyword evidence="2" id="KW-1185">Reference proteome</keyword>
<dbReference type="STRING" id="1003.SAMN04488541_103215"/>
<evidence type="ECO:0000313" key="1">
    <source>
        <dbReference type="EMBL" id="SFF41275.1"/>
    </source>
</evidence>
<reference evidence="1 2" key="1">
    <citation type="submission" date="2016-10" db="EMBL/GenBank/DDBJ databases">
        <authorList>
            <person name="de Groot N.N."/>
        </authorList>
    </citation>
    <scope>NUCLEOTIDE SEQUENCE [LARGE SCALE GENOMIC DNA]</scope>
    <source>
        <strain>GEY</strain>
        <strain evidence="2">DSM 9560</strain>
    </source>
</reference>
<dbReference type="EMBL" id="FONY01000032">
    <property type="protein sequence ID" value="SFF41275.1"/>
    <property type="molecule type" value="Genomic_DNA"/>
</dbReference>